<reference evidence="2" key="1">
    <citation type="submission" date="2016-05" db="EMBL/GenBank/DDBJ databases">
        <title>Comparative genomics of biotechnologically important yeasts.</title>
        <authorList>
            <consortium name="DOE Joint Genome Institute"/>
            <person name="Riley R."/>
            <person name="Haridas S."/>
            <person name="Wolfe K.H."/>
            <person name="Lopes M.R."/>
            <person name="Hittinger C.T."/>
            <person name="Goker M."/>
            <person name="Salamov A."/>
            <person name="Wisecaver J."/>
            <person name="Long T.M."/>
            <person name="Aerts A.L."/>
            <person name="Barry K."/>
            <person name="Choi C."/>
            <person name="Clum A."/>
            <person name="Coughlan A.Y."/>
            <person name="Deshpande S."/>
            <person name="Douglass A.P."/>
            <person name="Hanson S.J."/>
            <person name="Klenk H.-P."/>
            <person name="Labutti K."/>
            <person name="Lapidus A."/>
            <person name="Lindquist E."/>
            <person name="Lipzen A."/>
            <person name="Meier-Kolthoff J.P."/>
            <person name="Ohm R.A."/>
            <person name="Otillar R.P."/>
            <person name="Pangilinan J."/>
            <person name="Peng Y."/>
            <person name="Rokas A."/>
            <person name="Rosa C.A."/>
            <person name="Scheuner C."/>
            <person name="Sibirny A.A."/>
            <person name="Slot J.C."/>
            <person name="Stielow J.B."/>
            <person name="Sun H."/>
            <person name="Kurtzman C.P."/>
            <person name="Blackwell M."/>
            <person name="Grigoriev I.V."/>
            <person name="Jeffries T.W."/>
        </authorList>
    </citation>
    <scope>NUCLEOTIDE SEQUENCE [LARGE SCALE GENOMIC DNA]</scope>
    <source>
        <strain evidence="2">NRRL Y-12698</strain>
    </source>
</reference>
<organism evidence="1 2">
    <name type="scientific">Babjeviella inositovora NRRL Y-12698</name>
    <dbReference type="NCBI Taxonomy" id="984486"/>
    <lineage>
        <taxon>Eukaryota</taxon>
        <taxon>Fungi</taxon>
        <taxon>Dikarya</taxon>
        <taxon>Ascomycota</taxon>
        <taxon>Saccharomycotina</taxon>
        <taxon>Pichiomycetes</taxon>
        <taxon>Serinales incertae sedis</taxon>
        <taxon>Babjeviella</taxon>
    </lineage>
</organism>
<gene>
    <name evidence="1" type="ORF">BABINDRAFT_126291</name>
</gene>
<dbReference type="AlphaFoldDB" id="A0A1E3QSQ0"/>
<proteinExistence type="predicted"/>
<dbReference type="EMBL" id="KV454429">
    <property type="protein sequence ID" value="ODQ80711.1"/>
    <property type="molecule type" value="Genomic_DNA"/>
</dbReference>
<evidence type="ECO:0000313" key="1">
    <source>
        <dbReference type="EMBL" id="ODQ80711.1"/>
    </source>
</evidence>
<evidence type="ECO:0000313" key="2">
    <source>
        <dbReference type="Proteomes" id="UP000094336"/>
    </source>
</evidence>
<dbReference type="GeneID" id="30144844"/>
<dbReference type="Proteomes" id="UP000094336">
    <property type="component" value="Unassembled WGS sequence"/>
</dbReference>
<protein>
    <submittedName>
        <fullName evidence="1">Uncharacterized protein</fullName>
    </submittedName>
</protein>
<name>A0A1E3QSQ0_9ASCO</name>
<sequence>MSQFPTFSGVVDTRSLRKIQPQRDVGRGMKNNAKCGQQIPGHALARPTPFFFISDLCLLL</sequence>
<dbReference type="RefSeq" id="XP_018986039.1">
    <property type="nucleotide sequence ID" value="XM_019126990.1"/>
</dbReference>
<accession>A0A1E3QSQ0</accession>
<keyword evidence="2" id="KW-1185">Reference proteome</keyword>